<dbReference type="InterPro" id="IPR000210">
    <property type="entry name" value="BTB/POZ_dom"/>
</dbReference>
<evidence type="ECO:0000256" key="11">
    <source>
        <dbReference type="ARBA" id="ARBA00023136"/>
    </source>
</evidence>
<sequence>MYQEMALLAGKTNPDFGSFTFKNLENLCEVKTKKGFFYRNAKLLHPGEELFRLGHREDRTRYVIINVGGIKYRIAWTMLEDCPLTRLGKLKACNNYEEIMDVCDDYDVSCNEFFFDRNPCAFRTIMTFLAAGKLRILREMCALSFQEELMYWGIEEENLEWCCLRKLRQKEEELAEARMYEGELCILTDDSLRALRDSSRLGQCMKKLRDMVENPHSGIPGKIFACLSVSFVAITAVSLCISTMPDLREEEDRGECSQKCYNIFVLETVCVAWFSLEFLLRFIQTESKCVFLRTPLNIIDIMAILPYYITLIVDTVSVENKKPGGAGNKYLEKVGLVLRVLRALRIMYVMRLARHSLGLQTLGLTVRRCTREFGLLLLFLCVAMALFSPLVYLAENELGAKQEFTSIPGSYWWAVISMTTVGYGDMVPRSIPGQVVALSSILSGILLMAFPVTSIFHTFSRSYTELKEQQQRANRQMPRLEERILSSESSSSQGADDLLPQSAGQRELLEKHDELSQCSRSQGAEKAAAALKP</sequence>
<dbReference type="GO" id="GO:0015459">
    <property type="term" value="F:potassium channel regulator activity"/>
    <property type="evidence" value="ECO:0007669"/>
    <property type="project" value="UniProtKB-ARBA"/>
</dbReference>
<keyword evidence="10" id="KW-0406">Ion transport</keyword>
<feature type="transmembrane region" description="Helical" evidence="14">
    <location>
        <begin position="435"/>
        <end position="459"/>
    </location>
</feature>
<dbReference type="GO" id="GO:0001508">
    <property type="term" value="P:action potential"/>
    <property type="evidence" value="ECO:0007669"/>
    <property type="project" value="TreeGrafter"/>
</dbReference>
<dbReference type="PANTHER" id="PTHR11537">
    <property type="entry name" value="VOLTAGE-GATED POTASSIUM CHANNEL"/>
    <property type="match status" value="1"/>
</dbReference>
<dbReference type="CTD" id="26251"/>
<evidence type="ECO:0000259" key="15">
    <source>
        <dbReference type="SMART" id="SM00225"/>
    </source>
</evidence>
<dbReference type="SUPFAM" id="SSF54695">
    <property type="entry name" value="POZ domain"/>
    <property type="match status" value="1"/>
</dbReference>
<dbReference type="InterPro" id="IPR005821">
    <property type="entry name" value="Ion_trans_dom"/>
</dbReference>
<organism evidence="16 17">
    <name type="scientific">Microcaecilia unicolor</name>
    <dbReference type="NCBI Taxonomy" id="1415580"/>
    <lineage>
        <taxon>Eukaryota</taxon>
        <taxon>Metazoa</taxon>
        <taxon>Chordata</taxon>
        <taxon>Craniata</taxon>
        <taxon>Vertebrata</taxon>
        <taxon>Euteleostomi</taxon>
        <taxon>Amphibia</taxon>
        <taxon>Gymnophiona</taxon>
        <taxon>Siphonopidae</taxon>
        <taxon>Microcaecilia</taxon>
    </lineage>
</organism>
<evidence type="ECO:0000256" key="5">
    <source>
        <dbReference type="ARBA" id="ARBA00022692"/>
    </source>
</evidence>
<keyword evidence="16" id="KW-1185">Reference proteome</keyword>
<name>A0A6P7X5W5_9AMPH</name>
<dbReference type="GO" id="GO:0005249">
    <property type="term" value="F:voltage-gated potassium channel activity"/>
    <property type="evidence" value="ECO:0007669"/>
    <property type="project" value="InterPro"/>
</dbReference>
<keyword evidence="7" id="KW-0851">Voltage-gated channel</keyword>
<dbReference type="PANTHER" id="PTHR11537:SF90">
    <property type="entry name" value="POTASSIUM VOLTAGE-GATED CHANNEL SUBFAMILY G MEMBER 2"/>
    <property type="match status" value="1"/>
</dbReference>
<keyword evidence="11 14" id="KW-0472">Membrane</keyword>
<dbReference type="PRINTS" id="PR00169">
    <property type="entry name" value="KCHANNEL"/>
</dbReference>
<evidence type="ECO:0000313" key="17">
    <source>
        <dbReference type="RefSeq" id="XP_030045960.1"/>
    </source>
</evidence>
<keyword evidence="3" id="KW-1003">Cell membrane</keyword>
<dbReference type="FunFam" id="3.30.710.10:FF:000019">
    <property type="entry name" value="Potassium voltage-gated channel, subfamily G, member 1"/>
    <property type="match status" value="1"/>
</dbReference>
<protein>
    <submittedName>
        <fullName evidence="17">Potassium voltage-gated channel subfamily G member 2</fullName>
    </submittedName>
</protein>
<dbReference type="CDD" id="cd18421">
    <property type="entry name" value="BTB_POZ_KCNG1_2"/>
    <property type="match status" value="1"/>
</dbReference>
<gene>
    <name evidence="17" type="primary">KCNG2</name>
</gene>
<dbReference type="Gene3D" id="1.20.120.350">
    <property type="entry name" value="Voltage-gated potassium channels. Chain C"/>
    <property type="match status" value="1"/>
</dbReference>
<keyword evidence="12" id="KW-0407">Ion channel</keyword>
<dbReference type="OrthoDB" id="296522at2759"/>
<evidence type="ECO:0000256" key="7">
    <source>
        <dbReference type="ARBA" id="ARBA00022882"/>
    </source>
</evidence>
<dbReference type="SMART" id="SM00225">
    <property type="entry name" value="BTB"/>
    <property type="match status" value="1"/>
</dbReference>
<evidence type="ECO:0000256" key="13">
    <source>
        <dbReference type="SAM" id="MobiDB-lite"/>
    </source>
</evidence>
<dbReference type="GO" id="GO:0008076">
    <property type="term" value="C:voltage-gated potassium channel complex"/>
    <property type="evidence" value="ECO:0007669"/>
    <property type="project" value="InterPro"/>
</dbReference>
<feature type="region of interest" description="Disordered" evidence="13">
    <location>
        <begin position="483"/>
        <end position="533"/>
    </location>
</feature>
<dbReference type="InterPro" id="IPR027359">
    <property type="entry name" value="Volt_channel_dom_sf"/>
</dbReference>
<evidence type="ECO:0000256" key="4">
    <source>
        <dbReference type="ARBA" id="ARBA00022538"/>
    </source>
</evidence>
<dbReference type="InterPro" id="IPR003131">
    <property type="entry name" value="T1-type_BTB"/>
</dbReference>
<dbReference type="RefSeq" id="XP_030045960.1">
    <property type="nucleotide sequence ID" value="XM_030190100.1"/>
</dbReference>
<comment type="subcellular location">
    <subcellularLocation>
        <location evidence="1">Cell membrane</location>
        <topology evidence="1">Multi-pass membrane protein</topology>
    </subcellularLocation>
</comment>
<dbReference type="Gene3D" id="1.10.287.70">
    <property type="match status" value="1"/>
</dbReference>
<feature type="transmembrane region" description="Helical" evidence="14">
    <location>
        <begin position="295"/>
        <end position="316"/>
    </location>
</feature>
<evidence type="ECO:0000313" key="16">
    <source>
        <dbReference type="Proteomes" id="UP000515156"/>
    </source>
</evidence>
<dbReference type="KEGG" id="muo:115460309"/>
<dbReference type="InterPro" id="IPR028325">
    <property type="entry name" value="VG_K_chnl"/>
</dbReference>
<dbReference type="Pfam" id="PF02214">
    <property type="entry name" value="BTB_2"/>
    <property type="match status" value="1"/>
</dbReference>
<evidence type="ECO:0000256" key="9">
    <source>
        <dbReference type="ARBA" id="ARBA00022989"/>
    </source>
</evidence>
<dbReference type="FunFam" id="1.20.120.350:FF:000024">
    <property type="entry name" value="Potassium voltage-gated channel subfamily G member 1"/>
    <property type="match status" value="1"/>
</dbReference>
<keyword evidence="5 14" id="KW-0812">Transmembrane</keyword>
<reference evidence="17" key="1">
    <citation type="submission" date="2025-08" db="UniProtKB">
        <authorList>
            <consortium name="RefSeq"/>
        </authorList>
    </citation>
    <scope>IDENTIFICATION</scope>
</reference>
<dbReference type="Pfam" id="PF00520">
    <property type="entry name" value="Ion_trans"/>
    <property type="match status" value="1"/>
</dbReference>
<evidence type="ECO:0000256" key="2">
    <source>
        <dbReference type="ARBA" id="ARBA00022448"/>
    </source>
</evidence>
<feature type="transmembrane region" description="Helical" evidence="14">
    <location>
        <begin position="264"/>
        <end position="283"/>
    </location>
</feature>
<feature type="transmembrane region" description="Helical" evidence="14">
    <location>
        <begin position="223"/>
        <end position="244"/>
    </location>
</feature>
<evidence type="ECO:0000256" key="6">
    <source>
        <dbReference type="ARBA" id="ARBA00022826"/>
    </source>
</evidence>
<evidence type="ECO:0000256" key="3">
    <source>
        <dbReference type="ARBA" id="ARBA00022475"/>
    </source>
</evidence>
<evidence type="ECO:0000256" key="10">
    <source>
        <dbReference type="ARBA" id="ARBA00023065"/>
    </source>
</evidence>
<dbReference type="FunFam" id="1.10.287.70:FF:000005">
    <property type="entry name" value="potassium voltage-gated channel subfamily G member 1"/>
    <property type="match status" value="1"/>
</dbReference>
<proteinExistence type="predicted"/>
<feature type="domain" description="BTB" evidence="15">
    <location>
        <begin position="61"/>
        <end position="171"/>
    </location>
</feature>
<evidence type="ECO:0000256" key="8">
    <source>
        <dbReference type="ARBA" id="ARBA00022958"/>
    </source>
</evidence>
<keyword evidence="4" id="KW-0633">Potassium transport</keyword>
<dbReference type="InterPro" id="IPR003968">
    <property type="entry name" value="K_chnl_volt-dep_Kv"/>
</dbReference>
<dbReference type="PRINTS" id="PR01491">
    <property type="entry name" value="KVCHANNEL"/>
</dbReference>
<evidence type="ECO:0000256" key="1">
    <source>
        <dbReference type="ARBA" id="ARBA00004651"/>
    </source>
</evidence>
<dbReference type="GO" id="GO:0051260">
    <property type="term" value="P:protein homooligomerization"/>
    <property type="evidence" value="ECO:0007669"/>
    <property type="project" value="InterPro"/>
</dbReference>
<keyword evidence="9 14" id="KW-1133">Transmembrane helix</keyword>
<evidence type="ECO:0000256" key="14">
    <source>
        <dbReference type="SAM" id="Phobius"/>
    </source>
</evidence>
<keyword evidence="6" id="KW-0631">Potassium channel</keyword>
<accession>A0A6P7X5W5</accession>
<dbReference type="SUPFAM" id="SSF81324">
    <property type="entry name" value="Voltage-gated potassium channels"/>
    <property type="match status" value="1"/>
</dbReference>
<keyword evidence="8" id="KW-0630">Potassium</keyword>
<feature type="transmembrane region" description="Helical" evidence="14">
    <location>
        <begin position="373"/>
        <end position="394"/>
    </location>
</feature>
<dbReference type="AlphaFoldDB" id="A0A6P7X5W5"/>
<dbReference type="Gene3D" id="3.30.710.10">
    <property type="entry name" value="Potassium Channel Kv1.1, Chain A"/>
    <property type="match status" value="1"/>
</dbReference>
<dbReference type="GeneID" id="115460309"/>
<dbReference type="InterPro" id="IPR011333">
    <property type="entry name" value="SKP1/BTB/POZ_sf"/>
</dbReference>
<dbReference type="PRINTS" id="PR01492">
    <property type="entry name" value="KV6CHANNEL"/>
</dbReference>
<dbReference type="InParanoid" id="A0A6P7X5W5"/>
<dbReference type="Proteomes" id="UP000515156">
    <property type="component" value="Chromosome 1"/>
</dbReference>
<dbReference type="InterPro" id="IPR003969">
    <property type="entry name" value="K_chnl_volt-dep_Kv6"/>
</dbReference>
<evidence type="ECO:0000256" key="12">
    <source>
        <dbReference type="ARBA" id="ARBA00023303"/>
    </source>
</evidence>
<keyword evidence="2" id="KW-0813">Transport</keyword>